<dbReference type="EMBL" id="BARW01039341">
    <property type="protein sequence ID" value="GAJ19698.1"/>
    <property type="molecule type" value="Genomic_DNA"/>
</dbReference>
<protein>
    <recommendedName>
        <fullName evidence="2">STAS domain-containing protein</fullName>
    </recommendedName>
</protein>
<feature type="non-terminal residue" evidence="3">
    <location>
        <position position="106"/>
    </location>
</feature>
<dbReference type="Gene3D" id="3.30.750.24">
    <property type="entry name" value="STAS domain"/>
    <property type="match status" value="1"/>
</dbReference>
<evidence type="ECO:0000259" key="2">
    <source>
        <dbReference type="PROSITE" id="PS50801"/>
    </source>
</evidence>
<sequence length="106" mass="12146">MKVKIHRFNDVTVVELQGELDGDDVELFQSTITDIIAKRKAGVVLDMSGMGFIDGEGLEQLLWARDYCNQNKRELRLAGLDENCMRILEITRLEKEFDHYAELAEA</sequence>
<dbReference type="PANTHER" id="PTHR33495">
    <property type="entry name" value="ANTI-SIGMA FACTOR ANTAGONIST TM_1081-RELATED-RELATED"/>
    <property type="match status" value="1"/>
</dbReference>
<dbReference type="Pfam" id="PF01740">
    <property type="entry name" value="STAS"/>
    <property type="match status" value="1"/>
</dbReference>
<accession>X1UQE3</accession>
<comment type="similarity">
    <text evidence="1">Belongs to the anti-sigma-factor antagonist family.</text>
</comment>
<evidence type="ECO:0000256" key="1">
    <source>
        <dbReference type="ARBA" id="ARBA00009013"/>
    </source>
</evidence>
<organism evidence="3">
    <name type="scientific">marine sediment metagenome</name>
    <dbReference type="NCBI Taxonomy" id="412755"/>
    <lineage>
        <taxon>unclassified sequences</taxon>
        <taxon>metagenomes</taxon>
        <taxon>ecological metagenomes</taxon>
    </lineage>
</organism>
<dbReference type="InterPro" id="IPR036513">
    <property type="entry name" value="STAS_dom_sf"/>
</dbReference>
<dbReference type="SUPFAM" id="SSF52091">
    <property type="entry name" value="SpoIIaa-like"/>
    <property type="match status" value="1"/>
</dbReference>
<feature type="domain" description="STAS" evidence="2">
    <location>
        <begin position="1"/>
        <end position="106"/>
    </location>
</feature>
<dbReference type="GO" id="GO:0043856">
    <property type="term" value="F:anti-sigma factor antagonist activity"/>
    <property type="evidence" value="ECO:0007669"/>
    <property type="project" value="InterPro"/>
</dbReference>
<comment type="caution">
    <text evidence="3">The sequence shown here is derived from an EMBL/GenBank/DDBJ whole genome shotgun (WGS) entry which is preliminary data.</text>
</comment>
<dbReference type="CDD" id="cd07043">
    <property type="entry name" value="STAS_anti-anti-sigma_factors"/>
    <property type="match status" value="1"/>
</dbReference>
<dbReference type="InterPro" id="IPR002645">
    <property type="entry name" value="STAS_dom"/>
</dbReference>
<dbReference type="InterPro" id="IPR003658">
    <property type="entry name" value="Anti-sigma_ant"/>
</dbReference>
<name>X1UQE3_9ZZZZ</name>
<dbReference type="NCBIfam" id="TIGR00377">
    <property type="entry name" value="ant_ant_sig"/>
    <property type="match status" value="1"/>
</dbReference>
<reference evidence="3" key="1">
    <citation type="journal article" date="2014" name="Front. Microbiol.">
        <title>High frequency of phylogenetically diverse reductive dehalogenase-homologous genes in deep subseafloor sedimentary metagenomes.</title>
        <authorList>
            <person name="Kawai M."/>
            <person name="Futagami T."/>
            <person name="Toyoda A."/>
            <person name="Takaki Y."/>
            <person name="Nishi S."/>
            <person name="Hori S."/>
            <person name="Arai W."/>
            <person name="Tsubouchi T."/>
            <person name="Morono Y."/>
            <person name="Uchiyama I."/>
            <person name="Ito T."/>
            <person name="Fujiyama A."/>
            <person name="Inagaki F."/>
            <person name="Takami H."/>
        </authorList>
    </citation>
    <scope>NUCLEOTIDE SEQUENCE</scope>
    <source>
        <strain evidence="3">Expedition CK06-06</strain>
    </source>
</reference>
<dbReference type="PROSITE" id="PS50801">
    <property type="entry name" value="STAS"/>
    <property type="match status" value="1"/>
</dbReference>
<dbReference type="AlphaFoldDB" id="X1UQE3"/>
<gene>
    <name evidence="3" type="ORF">S12H4_59967</name>
</gene>
<evidence type="ECO:0000313" key="3">
    <source>
        <dbReference type="EMBL" id="GAJ19698.1"/>
    </source>
</evidence>
<proteinExistence type="inferred from homology"/>